<dbReference type="GO" id="GO:0015288">
    <property type="term" value="F:porin activity"/>
    <property type="evidence" value="ECO:0007669"/>
    <property type="project" value="TreeGrafter"/>
</dbReference>
<accession>A0A2J0LQA5</accession>
<evidence type="ECO:0000256" key="3">
    <source>
        <dbReference type="ARBA" id="ARBA00022448"/>
    </source>
</evidence>
<organism evidence="11 12">
    <name type="scientific">Candidatus Taenaricola geysiri</name>
    <dbReference type="NCBI Taxonomy" id="1974752"/>
    <lineage>
        <taxon>Bacteria</taxon>
        <taxon>Pseudomonadati</taxon>
        <taxon>Candidatus Omnitrophota</taxon>
        <taxon>Candidatus Taenaricola</taxon>
    </lineage>
</organism>
<keyword evidence="3" id="KW-0813">Transport</keyword>
<feature type="chain" id="PRO_5014319192" description="TolC family protein" evidence="10">
    <location>
        <begin position="22"/>
        <end position="689"/>
    </location>
</feature>
<keyword evidence="6" id="KW-0472">Membrane</keyword>
<dbReference type="Gene3D" id="1.20.1600.10">
    <property type="entry name" value="Outer membrane efflux proteins (OEP)"/>
    <property type="match status" value="1"/>
</dbReference>
<feature type="signal peptide" evidence="10">
    <location>
        <begin position="1"/>
        <end position="21"/>
    </location>
</feature>
<dbReference type="EMBL" id="PFGP01000125">
    <property type="protein sequence ID" value="PIW66017.1"/>
    <property type="molecule type" value="Genomic_DNA"/>
</dbReference>
<evidence type="ECO:0000313" key="11">
    <source>
        <dbReference type="EMBL" id="PIW66017.1"/>
    </source>
</evidence>
<dbReference type="PANTHER" id="PTHR30026">
    <property type="entry name" value="OUTER MEMBRANE PROTEIN TOLC"/>
    <property type="match status" value="1"/>
</dbReference>
<keyword evidence="10" id="KW-0732">Signal</keyword>
<evidence type="ECO:0000256" key="7">
    <source>
        <dbReference type="ARBA" id="ARBA00023237"/>
    </source>
</evidence>
<feature type="region of interest" description="Disordered" evidence="9">
    <location>
        <begin position="188"/>
        <end position="209"/>
    </location>
</feature>
<keyword evidence="5" id="KW-0812">Transmembrane</keyword>
<keyword evidence="7" id="KW-0998">Cell outer membrane</keyword>
<evidence type="ECO:0000256" key="4">
    <source>
        <dbReference type="ARBA" id="ARBA00022452"/>
    </source>
</evidence>
<gene>
    <name evidence="11" type="ORF">COW11_05675</name>
</gene>
<reference evidence="11 12" key="1">
    <citation type="submission" date="2017-09" db="EMBL/GenBank/DDBJ databases">
        <title>Depth-based differentiation of microbial function through sediment-hosted aquifers and enrichment of novel symbionts in the deep terrestrial subsurface.</title>
        <authorList>
            <person name="Probst A.J."/>
            <person name="Ladd B."/>
            <person name="Jarett J.K."/>
            <person name="Geller-Mcgrath D.E."/>
            <person name="Sieber C.M."/>
            <person name="Emerson J.B."/>
            <person name="Anantharaman K."/>
            <person name="Thomas B.C."/>
            <person name="Malmstrom R."/>
            <person name="Stieglmeier M."/>
            <person name="Klingl A."/>
            <person name="Woyke T."/>
            <person name="Ryan C.M."/>
            <person name="Banfield J.F."/>
        </authorList>
    </citation>
    <scope>NUCLEOTIDE SEQUENCE [LARGE SCALE GENOMIC DNA]</scope>
    <source>
        <strain evidence="11">CG12_big_fil_rev_8_21_14_0_65_43_15</strain>
    </source>
</reference>
<protein>
    <recommendedName>
        <fullName evidence="13">TolC family protein</fullName>
    </recommendedName>
</protein>
<dbReference type="PANTHER" id="PTHR30026:SF20">
    <property type="entry name" value="OUTER MEMBRANE PROTEIN TOLC"/>
    <property type="match status" value="1"/>
</dbReference>
<dbReference type="AlphaFoldDB" id="A0A2J0LQA5"/>
<sequence length="689" mass="77013">MTRRVFFFLIFLLAITLPAFARPSSSSDFLILLDITAQNNPDSARITIYTNKFLEYVDYELQDGSGGIVFDPTEPLYVNIEGLNFDKSGIISGMKFAKSAIKQDDLPEVLKAGFYPLDYLVINLKLKSGYRISQRANMIVLDIGNTAMPLPSEFVPSFTLKPAPVPKKEVASGAGLLPEDIAAEFIKTKQGKKQDKKKEKKSKKKQEPLVEKVSLPLPALSPQEAVAMDFKRLREEILSRSLSGKPSLKLPQGRNVLGFNQCVEIGTTNFLPLVIAEEEMRLGDMKINEAKRGIYPTATAKYTTTDGETLGVEFTEKSYGMQVEQPLYYGGRLKLTLKQAQINRQVAQSKFDKAEADVVSKITEAFYGLATAQLNLEDQKELFVKSKEMLALAEKKYNQDLTTKLELLNVQSQCNQIDYQLAVAAKDVDIAKISLLQAMGTDPQADIRADMPLDYAENIIDINKCLLLAYQNRPELHMNELLREAAEYEEKIARSKDDFKVDFTGFVGQSGGAYKTEPLNMGSDWYMGFKASKPWLGNTGSYNYTQNKTSPKLGQSTRTGGTSQSLEFGILNNMTAYSEKQSALISKLKAENELVEIEKAINTEVRETYSSYEKAIMQIQNTQEKIRFRQEELNTLKAQSEINEAALSQVLDAMVKLNDEKALYHQAIASYKTALANLNKAVGLIGYFN</sequence>
<name>A0A2J0LQA5_9BACT</name>
<evidence type="ECO:0000256" key="8">
    <source>
        <dbReference type="SAM" id="Coils"/>
    </source>
</evidence>
<evidence type="ECO:0000313" key="12">
    <source>
        <dbReference type="Proteomes" id="UP000231267"/>
    </source>
</evidence>
<keyword evidence="8" id="KW-0175">Coiled coil</keyword>
<dbReference type="Pfam" id="PF02321">
    <property type="entry name" value="OEP"/>
    <property type="match status" value="1"/>
</dbReference>
<comment type="similarity">
    <text evidence="2">Belongs to the outer membrane factor (OMF) (TC 1.B.17) family.</text>
</comment>
<proteinExistence type="inferred from homology"/>
<feature type="coiled-coil region" evidence="8">
    <location>
        <begin position="587"/>
        <end position="639"/>
    </location>
</feature>
<evidence type="ECO:0000256" key="9">
    <source>
        <dbReference type="SAM" id="MobiDB-lite"/>
    </source>
</evidence>
<dbReference type="SUPFAM" id="SSF56954">
    <property type="entry name" value="Outer membrane efflux proteins (OEP)"/>
    <property type="match status" value="1"/>
</dbReference>
<comment type="caution">
    <text evidence="11">The sequence shown here is derived from an EMBL/GenBank/DDBJ whole genome shotgun (WGS) entry which is preliminary data.</text>
</comment>
<keyword evidence="4" id="KW-1134">Transmembrane beta strand</keyword>
<dbReference type="InterPro" id="IPR003423">
    <property type="entry name" value="OMP_efflux"/>
</dbReference>
<dbReference type="GO" id="GO:1990281">
    <property type="term" value="C:efflux pump complex"/>
    <property type="evidence" value="ECO:0007669"/>
    <property type="project" value="TreeGrafter"/>
</dbReference>
<dbReference type="GO" id="GO:0015562">
    <property type="term" value="F:efflux transmembrane transporter activity"/>
    <property type="evidence" value="ECO:0007669"/>
    <property type="project" value="InterPro"/>
</dbReference>
<evidence type="ECO:0000256" key="5">
    <source>
        <dbReference type="ARBA" id="ARBA00022692"/>
    </source>
</evidence>
<dbReference type="InterPro" id="IPR051906">
    <property type="entry name" value="TolC-like"/>
</dbReference>
<evidence type="ECO:0000256" key="10">
    <source>
        <dbReference type="SAM" id="SignalP"/>
    </source>
</evidence>
<evidence type="ECO:0000256" key="6">
    <source>
        <dbReference type="ARBA" id="ARBA00023136"/>
    </source>
</evidence>
<evidence type="ECO:0000256" key="2">
    <source>
        <dbReference type="ARBA" id="ARBA00007613"/>
    </source>
</evidence>
<dbReference type="GO" id="GO:0009279">
    <property type="term" value="C:cell outer membrane"/>
    <property type="evidence" value="ECO:0007669"/>
    <property type="project" value="UniProtKB-SubCell"/>
</dbReference>
<dbReference type="Proteomes" id="UP000231267">
    <property type="component" value="Unassembled WGS sequence"/>
</dbReference>
<evidence type="ECO:0008006" key="13">
    <source>
        <dbReference type="Google" id="ProtNLM"/>
    </source>
</evidence>
<comment type="subcellular location">
    <subcellularLocation>
        <location evidence="1">Cell outer membrane</location>
    </subcellularLocation>
</comment>
<evidence type="ECO:0000256" key="1">
    <source>
        <dbReference type="ARBA" id="ARBA00004442"/>
    </source>
</evidence>